<sequence>MTGTLQTLLDDLSARRRTVTVYAADPPADLAERLADWHVDVRFDRLPPESEAGFITVRQADRFLGTVSLETVATLFEPTAGVLDADATATGSLEPLLELLDDTLFQSFERRQLLAATREIEDRAWRHGQGELHAGFQRPAALTAQREVYERLAESDLDVHVYFEGEWDAPSITGVTEHTASDGELGQFWFVAFQPDAAARPQTCGLLAREREPATYGGFWTYDPNRVSALVSHLRTTHADA</sequence>
<dbReference type="OrthoDB" id="302327at2157"/>
<dbReference type="EMBL" id="FOCX01000002">
    <property type="protein sequence ID" value="SEN22026.1"/>
    <property type="molecule type" value="Genomic_DNA"/>
</dbReference>
<protein>
    <submittedName>
        <fullName evidence="2">Diguanylate Cyclase and Two-component system sensory domain-containing protein</fullName>
    </submittedName>
</protein>
<evidence type="ECO:0000313" key="3">
    <source>
        <dbReference type="Proteomes" id="UP000198775"/>
    </source>
</evidence>
<proteinExistence type="predicted"/>
<name>A0A1H8ERM3_9EURY</name>
<feature type="domain" description="DICT" evidence="1">
    <location>
        <begin position="100"/>
        <end position="210"/>
    </location>
</feature>
<dbReference type="Proteomes" id="UP000198775">
    <property type="component" value="Unassembled WGS sequence"/>
</dbReference>
<accession>A0A1H8ERM3</accession>
<evidence type="ECO:0000313" key="2">
    <source>
        <dbReference type="EMBL" id="SEN22026.1"/>
    </source>
</evidence>
<organism evidence="2 3">
    <name type="scientific">Halorientalis persicus</name>
    <dbReference type="NCBI Taxonomy" id="1367881"/>
    <lineage>
        <taxon>Archaea</taxon>
        <taxon>Methanobacteriati</taxon>
        <taxon>Methanobacteriota</taxon>
        <taxon>Stenosarchaea group</taxon>
        <taxon>Halobacteria</taxon>
        <taxon>Halobacteriales</taxon>
        <taxon>Haloarculaceae</taxon>
        <taxon>Halorientalis</taxon>
    </lineage>
</organism>
<evidence type="ECO:0000259" key="1">
    <source>
        <dbReference type="Pfam" id="PF10069"/>
    </source>
</evidence>
<dbReference type="RefSeq" id="WP_092657292.1">
    <property type="nucleotide sequence ID" value="NZ_FOCX01000002.1"/>
</dbReference>
<dbReference type="Pfam" id="PF10069">
    <property type="entry name" value="DICT"/>
    <property type="match status" value="1"/>
</dbReference>
<reference evidence="3" key="1">
    <citation type="submission" date="2016-10" db="EMBL/GenBank/DDBJ databases">
        <authorList>
            <person name="Varghese N."/>
            <person name="Submissions S."/>
        </authorList>
    </citation>
    <scope>NUCLEOTIDE SEQUENCE [LARGE SCALE GENOMIC DNA]</scope>
    <source>
        <strain evidence="3">IBRC-M 10043</strain>
    </source>
</reference>
<dbReference type="AlphaFoldDB" id="A0A1H8ERM3"/>
<dbReference type="PIRSF" id="PIRSF030471">
    <property type="entry name" value="STR_Vng0742h_prd"/>
    <property type="match status" value="1"/>
</dbReference>
<dbReference type="InterPro" id="IPR016954">
    <property type="entry name" value="Uncharacterised_Vng0742h"/>
</dbReference>
<dbReference type="InterPro" id="IPR019278">
    <property type="entry name" value="DICT_dom"/>
</dbReference>
<gene>
    <name evidence="2" type="ORF">SAMN05216388_100286</name>
</gene>
<keyword evidence="3" id="KW-1185">Reference proteome</keyword>